<feature type="domain" description="DUF1985" evidence="1">
    <location>
        <begin position="69"/>
        <end position="172"/>
    </location>
</feature>
<keyword evidence="3" id="KW-1185">Reference proteome</keyword>
<dbReference type="PANTHER" id="PTHR48449">
    <property type="entry name" value="DUF1985 DOMAIN-CONTAINING PROTEIN"/>
    <property type="match status" value="1"/>
</dbReference>
<dbReference type="EMBL" id="JACXVP010000009">
    <property type="protein sequence ID" value="KAG5586317.1"/>
    <property type="molecule type" value="Genomic_DNA"/>
</dbReference>
<evidence type="ECO:0000313" key="2">
    <source>
        <dbReference type="EMBL" id="KAG5586317.1"/>
    </source>
</evidence>
<dbReference type="PANTHER" id="PTHR48449:SF1">
    <property type="entry name" value="DUF1985 DOMAIN-CONTAINING PROTEIN"/>
    <property type="match status" value="1"/>
</dbReference>
<evidence type="ECO:0000259" key="1">
    <source>
        <dbReference type="Pfam" id="PF09331"/>
    </source>
</evidence>
<protein>
    <recommendedName>
        <fullName evidence="1">DUF1985 domain-containing protein</fullName>
    </recommendedName>
</protein>
<gene>
    <name evidence="2" type="ORF">H5410_046751</name>
</gene>
<dbReference type="InterPro" id="IPR015410">
    <property type="entry name" value="DUF1985"/>
</dbReference>
<dbReference type="AlphaFoldDB" id="A0A9J5XF59"/>
<proteinExistence type="predicted"/>
<dbReference type="OrthoDB" id="1305596at2759"/>
<sequence length="260" mass="29809">MSMEYVIKQISTHSLKFDATYNMSFVDDFKLSIEVECIELFKINIFRSYLNISNCNYQGQITKCLLPFELEQDNTNKLHIGHANENILHFSIKEYAVITGLKCTCNSNNFRYLKFTPSKLFERYFPGAKTSMGESDNNQDAVQMTVLYFIHIFVFSQLGNTPISIDDFIMVEDGSLQVDETLRQEFTLTKWMYQLVGMPYALNNACTNIQLISEELATLDLPAIFGVSPSEPFTLAAKSKQVQSQELPEFEDFAIKPPEQ</sequence>
<dbReference type="Pfam" id="PF09331">
    <property type="entry name" value="DUF1985"/>
    <property type="match status" value="1"/>
</dbReference>
<dbReference type="Proteomes" id="UP000824120">
    <property type="component" value="Chromosome 9"/>
</dbReference>
<comment type="caution">
    <text evidence="2">The sequence shown here is derived from an EMBL/GenBank/DDBJ whole genome shotgun (WGS) entry which is preliminary data.</text>
</comment>
<accession>A0A9J5XF59</accession>
<evidence type="ECO:0000313" key="3">
    <source>
        <dbReference type="Proteomes" id="UP000824120"/>
    </source>
</evidence>
<reference evidence="2 3" key="1">
    <citation type="submission" date="2020-09" db="EMBL/GenBank/DDBJ databases">
        <title>De no assembly of potato wild relative species, Solanum commersonii.</title>
        <authorList>
            <person name="Cho K."/>
        </authorList>
    </citation>
    <scope>NUCLEOTIDE SEQUENCE [LARGE SCALE GENOMIC DNA]</scope>
    <source>
        <strain evidence="2">LZ3.2</strain>
        <tissue evidence="2">Leaf</tissue>
    </source>
</reference>
<name>A0A9J5XF59_SOLCO</name>
<organism evidence="2 3">
    <name type="scientific">Solanum commersonii</name>
    <name type="common">Commerson's wild potato</name>
    <name type="synonym">Commerson's nightshade</name>
    <dbReference type="NCBI Taxonomy" id="4109"/>
    <lineage>
        <taxon>Eukaryota</taxon>
        <taxon>Viridiplantae</taxon>
        <taxon>Streptophyta</taxon>
        <taxon>Embryophyta</taxon>
        <taxon>Tracheophyta</taxon>
        <taxon>Spermatophyta</taxon>
        <taxon>Magnoliopsida</taxon>
        <taxon>eudicotyledons</taxon>
        <taxon>Gunneridae</taxon>
        <taxon>Pentapetalae</taxon>
        <taxon>asterids</taxon>
        <taxon>lamiids</taxon>
        <taxon>Solanales</taxon>
        <taxon>Solanaceae</taxon>
        <taxon>Solanoideae</taxon>
        <taxon>Solaneae</taxon>
        <taxon>Solanum</taxon>
    </lineage>
</organism>